<dbReference type="Pfam" id="PF00004">
    <property type="entry name" value="AAA"/>
    <property type="match status" value="1"/>
</dbReference>
<feature type="domain" description="ATPase AAA-type core" evidence="1">
    <location>
        <begin position="38"/>
        <end position="120"/>
    </location>
</feature>
<dbReference type="GO" id="GO:0016887">
    <property type="term" value="F:ATP hydrolysis activity"/>
    <property type="evidence" value="ECO:0007669"/>
    <property type="project" value="InterPro"/>
</dbReference>
<dbReference type="InterPro" id="IPR003959">
    <property type="entry name" value="ATPase_AAA_core"/>
</dbReference>
<protein>
    <recommendedName>
        <fullName evidence="1">ATPase AAA-type core domain-containing protein</fullName>
    </recommendedName>
</protein>
<dbReference type="GO" id="GO:0005524">
    <property type="term" value="F:ATP binding"/>
    <property type="evidence" value="ECO:0007669"/>
    <property type="project" value="InterPro"/>
</dbReference>
<sequence>MPLIAQHFRDKSVSVKEDEQVDIVRGKGKGFILSLHRAPGVGKTTTTEGVAEVFKKPLFQITCGDLGSTASEVEKALDTNFTLASRRGCILLFDEADVFLAARSKDDFIRNGLVAVFLRAPDYYTGIHFKTVSDAYLEFMRYLKDIYGVSTDRKAADELVRVSENRKRTRRKATRPQTERSLNLPSCTPSMAPLFRCLVQGMHLWSTCPNSLHLHDTQPVSLVFID</sequence>
<dbReference type="AlphaFoldDB" id="A0A6G1IGH4"/>
<dbReference type="InterPro" id="IPR027417">
    <property type="entry name" value="P-loop_NTPase"/>
</dbReference>
<evidence type="ECO:0000313" key="2">
    <source>
        <dbReference type="EMBL" id="KAF2677083.1"/>
    </source>
</evidence>
<evidence type="ECO:0000259" key="1">
    <source>
        <dbReference type="Pfam" id="PF00004"/>
    </source>
</evidence>
<dbReference type="OrthoDB" id="10042665at2759"/>
<dbReference type="EMBL" id="MU005626">
    <property type="protein sequence ID" value="KAF2677083.1"/>
    <property type="molecule type" value="Genomic_DNA"/>
</dbReference>
<evidence type="ECO:0000313" key="3">
    <source>
        <dbReference type="Proteomes" id="UP000799291"/>
    </source>
</evidence>
<dbReference type="Proteomes" id="UP000799291">
    <property type="component" value="Unassembled WGS sequence"/>
</dbReference>
<dbReference type="PANTHER" id="PTHR46411">
    <property type="entry name" value="FAMILY ATPASE, PUTATIVE-RELATED"/>
    <property type="match status" value="1"/>
</dbReference>
<dbReference type="Gene3D" id="3.40.50.300">
    <property type="entry name" value="P-loop containing nucleotide triphosphate hydrolases"/>
    <property type="match status" value="1"/>
</dbReference>
<keyword evidence="3" id="KW-1185">Reference proteome</keyword>
<proteinExistence type="predicted"/>
<gene>
    <name evidence="2" type="ORF">K458DRAFT_466844</name>
</gene>
<reference evidence="2" key="1">
    <citation type="journal article" date="2020" name="Stud. Mycol.">
        <title>101 Dothideomycetes genomes: a test case for predicting lifestyles and emergence of pathogens.</title>
        <authorList>
            <person name="Haridas S."/>
            <person name="Albert R."/>
            <person name="Binder M."/>
            <person name="Bloem J."/>
            <person name="Labutti K."/>
            <person name="Salamov A."/>
            <person name="Andreopoulos B."/>
            <person name="Baker S."/>
            <person name="Barry K."/>
            <person name="Bills G."/>
            <person name="Bluhm B."/>
            <person name="Cannon C."/>
            <person name="Castanera R."/>
            <person name="Culley D."/>
            <person name="Daum C."/>
            <person name="Ezra D."/>
            <person name="Gonzalez J."/>
            <person name="Henrissat B."/>
            <person name="Kuo A."/>
            <person name="Liang C."/>
            <person name="Lipzen A."/>
            <person name="Lutzoni F."/>
            <person name="Magnuson J."/>
            <person name="Mondo S."/>
            <person name="Nolan M."/>
            <person name="Ohm R."/>
            <person name="Pangilinan J."/>
            <person name="Park H.-J."/>
            <person name="Ramirez L."/>
            <person name="Alfaro M."/>
            <person name="Sun H."/>
            <person name="Tritt A."/>
            <person name="Yoshinaga Y."/>
            <person name="Zwiers L.-H."/>
            <person name="Turgeon B."/>
            <person name="Goodwin S."/>
            <person name="Spatafora J."/>
            <person name="Crous P."/>
            <person name="Grigoriev I."/>
        </authorList>
    </citation>
    <scope>NUCLEOTIDE SEQUENCE</scope>
    <source>
        <strain evidence="2">CBS 122367</strain>
    </source>
</reference>
<name>A0A6G1IGH4_9PLEO</name>
<dbReference type="SUPFAM" id="SSF52540">
    <property type="entry name" value="P-loop containing nucleoside triphosphate hydrolases"/>
    <property type="match status" value="1"/>
</dbReference>
<dbReference type="PANTHER" id="PTHR46411:SF2">
    <property type="entry name" value="AAA+ ATPASE DOMAIN-CONTAINING PROTEIN"/>
    <property type="match status" value="1"/>
</dbReference>
<accession>A0A6G1IGH4</accession>
<organism evidence="2 3">
    <name type="scientific">Lentithecium fluviatile CBS 122367</name>
    <dbReference type="NCBI Taxonomy" id="1168545"/>
    <lineage>
        <taxon>Eukaryota</taxon>
        <taxon>Fungi</taxon>
        <taxon>Dikarya</taxon>
        <taxon>Ascomycota</taxon>
        <taxon>Pezizomycotina</taxon>
        <taxon>Dothideomycetes</taxon>
        <taxon>Pleosporomycetidae</taxon>
        <taxon>Pleosporales</taxon>
        <taxon>Massarineae</taxon>
        <taxon>Lentitheciaceae</taxon>
        <taxon>Lentithecium</taxon>
    </lineage>
</organism>